<sequence>MKFLTIQSAARSPDRPDVTLRMAMMDGPKRKDACQAACVANPSEGRYRKRHYTLKSNKSCFAYFFFGALAAWFTPQFPSAYARQP</sequence>
<accession>A0A4R0X5F7</accession>
<comment type="caution">
    <text evidence="2">The sequence shown here is derived from an EMBL/GenBank/DDBJ whole genome shotgun (WGS) entry which is preliminary data.</text>
</comment>
<dbReference type="AlphaFoldDB" id="A0A4R0X5F7"/>
<evidence type="ECO:0000313" key="3">
    <source>
        <dbReference type="Proteomes" id="UP000294200"/>
    </source>
</evidence>
<keyword evidence="1" id="KW-0812">Transmembrane</keyword>
<keyword evidence="3" id="KW-1185">Reference proteome</keyword>
<protein>
    <submittedName>
        <fullName evidence="2">Uncharacterized protein</fullName>
    </submittedName>
</protein>
<reference evidence="2 3" key="1">
    <citation type="submission" date="2017-02" db="EMBL/GenBank/DDBJ databases">
        <title>Paraburkholderia sophoroidis sp. nov. and Paraburkholderia steynii sp. nov. rhizobial symbionts of the fynbos legume Hypocalyptus sophoroides.</title>
        <authorList>
            <person name="Steenkamp E.T."/>
            <person name="Beukes C.W."/>
            <person name="Van Zyl E."/>
            <person name="Avontuur J."/>
            <person name="Chan W.Y."/>
            <person name="Hassen A."/>
            <person name="Palmer M."/>
            <person name="Mthombeni L."/>
            <person name="Phalane F."/>
            <person name="Sereme K."/>
            <person name="Venter S.N."/>
        </authorList>
    </citation>
    <scope>NUCLEOTIDE SEQUENCE [LARGE SCALE GENOMIC DNA]</scope>
    <source>
        <strain evidence="2 3">HC1.1ba</strain>
    </source>
</reference>
<organism evidence="2 3">
    <name type="scientific">Paraburkholderia steynii</name>
    <dbReference type="NCBI Taxonomy" id="1245441"/>
    <lineage>
        <taxon>Bacteria</taxon>
        <taxon>Pseudomonadati</taxon>
        <taxon>Pseudomonadota</taxon>
        <taxon>Betaproteobacteria</taxon>
        <taxon>Burkholderiales</taxon>
        <taxon>Burkholderiaceae</taxon>
        <taxon>Paraburkholderia</taxon>
    </lineage>
</organism>
<keyword evidence="1" id="KW-1133">Transmembrane helix</keyword>
<gene>
    <name evidence="2" type="ORF">BZM27_35550</name>
</gene>
<dbReference type="Proteomes" id="UP000294200">
    <property type="component" value="Unassembled WGS sequence"/>
</dbReference>
<evidence type="ECO:0000313" key="2">
    <source>
        <dbReference type="EMBL" id="TCG05184.1"/>
    </source>
</evidence>
<keyword evidence="1" id="KW-0472">Membrane</keyword>
<proteinExistence type="predicted"/>
<evidence type="ECO:0000256" key="1">
    <source>
        <dbReference type="SAM" id="Phobius"/>
    </source>
</evidence>
<feature type="transmembrane region" description="Helical" evidence="1">
    <location>
        <begin position="60"/>
        <end position="77"/>
    </location>
</feature>
<name>A0A4R0X5F7_9BURK</name>
<dbReference type="EMBL" id="MWML01000187">
    <property type="protein sequence ID" value="TCG05184.1"/>
    <property type="molecule type" value="Genomic_DNA"/>
</dbReference>